<evidence type="ECO:0000256" key="3">
    <source>
        <dbReference type="ARBA" id="ARBA00022603"/>
    </source>
</evidence>
<evidence type="ECO:0000256" key="5">
    <source>
        <dbReference type="ARBA" id="ARBA00022691"/>
    </source>
</evidence>
<evidence type="ECO:0000256" key="10">
    <source>
        <dbReference type="SAM" id="MobiDB-lite"/>
    </source>
</evidence>
<evidence type="ECO:0000256" key="8">
    <source>
        <dbReference type="ARBA" id="ARBA00023328"/>
    </source>
</evidence>
<keyword evidence="5" id="KW-0949">S-adenosyl-L-methionine</keyword>
<dbReference type="InterPro" id="IPR046341">
    <property type="entry name" value="SET_dom_sf"/>
</dbReference>
<dbReference type="EMBL" id="MTKT01005384">
    <property type="protein sequence ID" value="OWM67551.1"/>
    <property type="molecule type" value="Genomic_DNA"/>
</dbReference>
<evidence type="ECO:0000256" key="2">
    <source>
        <dbReference type="ARBA" id="ARBA00022454"/>
    </source>
</evidence>
<dbReference type="FunFam" id="2.30.280.10:FF:000003">
    <property type="entry name" value="Histone-lysine N-methyltransferase, H3 lysine-9 specific SUVH5"/>
    <property type="match status" value="1"/>
</dbReference>
<evidence type="ECO:0000256" key="1">
    <source>
        <dbReference type="ARBA" id="ARBA00004584"/>
    </source>
</evidence>
<reference evidence="16" key="1">
    <citation type="journal article" date="2017" name="Plant J.">
        <title>The pomegranate (Punica granatum L.) genome and the genomics of punicalagin biosynthesis.</title>
        <authorList>
            <person name="Qin G."/>
            <person name="Xu C."/>
            <person name="Ming R."/>
            <person name="Tang H."/>
            <person name="Guyot R."/>
            <person name="Kramer E.M."/>
            <person name="Hu Y."/>
            <person name="Yi X."/>
            <person name="Qi Y."/>
            <person name="Xu X."/>
            <person name="Gao Z."/>
            <person name="Pan H."/>
            <person name="Jian J."/>
            <person name="Tian Y."/>
            <person name="Yue Z."/>
            <person name="Xu Y."/>
        </authorList>
    </citation>
    <scope>NUCLEOTIDE SEQUENCE [LARGE SCALE GENOMIC DNA]</scope>
    <source>
        <strain evidence="16">cv. Dabenzi</strain>
    </source>
</reference>
<dbReference type="PROSITE" id="PS50868">
    <property type="entry name" value="POST_SET"/>
    <property type="match status" value="1"/>
</dbReference>
<dbReference type="SMART" id="SM00468">
    <property type="entry name" value="PreSET"/>
    <property type="match status" value="1"/>
</dbReference>
<dbReference type="Pfam" id="PF05033">
    <property type="entry name" value="Pre-SET"/>
    <property type="match status" value="1"/>
</dbReference>
<dbReference type="InterPro" id="IPR003616">
    <property type="entry name" value="Post-SET_dom"/>
</dbReference>
<feature type="domain" description="YDG" evidence="14">
    <location>
        <begin position="269"/>
        <end position="422"/>
    </location>
</feature>
<dbReference type="PANTHER" id="PTHR45660">
    <property type="entry name" value="HISTONE-LYSINE N-METHYLTRANSFERASE SETMAR"/>
    <property type="match status" value="1"/>
</dbReference>
<evidence type="ECO:0000256" key="7">
    <source>
        <dbReference type="ARBA" id="ARBA00023242"/>
    </source>
</evidence>
<evidence type="ECO:0000313" key="17">
    <source>
        <dbReference type="Proteomes" id="UP000515151"/>
    </source>
</evidence>
<dbReference type="AlphaFoldDB" id="A0A218W5P7"/>
<keyword evidence="3" id="KW-0489">Methyltransferase</keyword>
<keyword evidence="2" id="KW-0158">Chromosome</keyword>
<dbReference type="GO" id="GO:0032259">
    <property type="term" value="P:methylation"/>
    <property type="evidence" value="ECO:0007669"/>
    <property type="project" value="UniProtKB-KW"/>
</dbReference>
<keyword evidence="4" id="KW-0808">Transferase</keyword>
<organism evidence="15 16">
    <name type="scientific">Punica granatum</name>
    <name type="common">Pomegranate</name>
    <dbReference type="NCBI Taxonomy" id="22663"/>
    <lineage>
        <taxon>Eukaryota</taxon>
        <taxon>Viridiplantae</taxon>
        <taxon>Streptophyta</taxon>
        <taxon>Embryophyta</taxon>
        <taxon>Tracheophyta</taxon>
        <taxon>Spermatophyta</taxon>
        <taxon>Magnoliopsida</taxon>
        <taxon>eudicotyledons</taxon>
        <taxon>Gunneridae</taxon>
        <taxon>Pentapetalae</taxon>
        <taxon>rosids</taxon>
        <taxon>malvids</taxon>
        <taxon>Myrtales</taxon>
        <taxon>Lythraceae</taxon>
        <taxon>Punica</taxon>
    </lineage>
</organism>
<dbReference type="Pfam" id="PF02182">
    <property type="entry name" value="SAD_SRA"/>
    <property type="match status" value="1"/>
</dbReference>
<dbReference type="InterPro" id="IPR036987">
    <property type="entry name" value="SRA-YDG_sf"/>
</dbReference>
<dbReference type="GO" id="GO:0000775">
    <property type="term" value="C:chromosome, centromeric region"/>
    <property type="evidence" value="ECO:0007669"/>
    <property type="project" value="UniProtKB-SubCell"/>
</dbReference>
<name>A0A218W5P7_PUNGR</name>
<dbReference type="PROSITE" id="PS50867">
    <property type="entry name" value="PRE_SET"/>
    <property type="match status" value="1"/>
</dbReference>
<dbReference type="InterPro" id="IPR051357">
    <property type="entry name" value="H3K9_HMTase_SUVAR3-9"/>
</dbReference>
<evidence type="ECO:0000256" key="4">
    <source>
        <dbReference type="ARBA" id="ARBA00022679"/>
    </source>
</evidence>
<evidence type="ECO:0000313" key="18">
    <source>
        <dbReference type="RefSeq" id="XP_031392768.1"/>
    </source>
</evidence>
<comment type="subcellular location">
    <subcellularLocation>
        <location evidence="1">Chromosome</location>
        <location evidence="1">Centromere</location>
    </subcellularLocation>
    <subcellularLocation>
        <location evidence="9">Nucleus</location>
    </subcellularLocation>
</comment>
<feature type="region of interest" description="Disordered" evidence="10">
    <location>
        <begin position="213"/>
        <end position="246"/>
    </location>
</feature>
<gene>
    <name evidence="18" type="primary">LOC116204696</name>
    <name evidence="15" type="ORF">CDL15_Pgr028414</name>
</gene>
<dbReference type="SUPFAM" id="SSF88697">
    <property type="entry name" value="PUA domain-like"/>
    <property type="match status" value="1"/>
</dbReference>
<dbReference type="GeneID" id="116204696"/>
<keyword evidence="17" id="KW-1185">Reference proteome</keyword>
<dbReference type="Gene3D" id="2.170.270.10">
    <property type="entry name" value="SET domain"/>
    <property type="match status" value="1"/>
</dbReference>
<feature type="compositionally biased region" description="Basic and acidic residues" evidence="10">
    <location>
        <begin position="234"/>
        <end position="246"/>
    </location>
</feature>
<accession>A0A218W5P7</accession>
<dbReference type="GO" id="GO:0042054">
    <property type="term" value="F:histone methyltransferase activity"/>
    <property type="evidence" value="ECO:0007669"/>
    <property type="project" value="InterPro"/>
</dbReference>
<dbReference type="Proteomes" id="UP000515151">
    <property type="component" value="Chromosome 4"/>
</dbReference>
<dbReference type="RefSeq" id="XP_031392768.1">
    <property type="nucleotide sequence ID" value="XM_031536908.1"/>
</dbReference>
<dbReference type="GO" id="GO:0003690">
    <property type="term" value="F:double-stranded DNA binding"/>
    <property type="evidence" value="ECO:0007669"/>
    <property type="project" value="TreeGrafter"/>
</dbReference>
<dbReference type="SUPFAM" id="SSF82199">
    <property type="entry name" value="SET domain"/>
    <property type="match status" value="1"/>
</dbReference>
<dbReference type="GO" id="GO:0008270">
    <property type="term" value="F:zinc ion binding"/>
    <property type="evidence" value="ECO:0007669"/>
    <property type="project" value="InterPro"/>
</dbReference>
<dbReference type="OrthoDB" id="5792673at2759"/>
<sequence length="744" mass="82131">MVVASLLQRVDSTPKSKAEAGADQCVAVPLDSDAVESPGSESNGKAEGGGGDPASIPAPRRQSSRIQTIQARQTAEKERLARCRAKLLDEEEDGRAKKKVNLRRVGLHDVENASKAARKEEQQALAVPTGEEKDNAAVKKSDYVKAKETLCGRALGGSVDEENGAPSDSAKAPNGAEKSDYAKVKETLRLFNKHYLYFVQEEEKRCRKEVVEKRAAAKGSKKSKAAKGSSKKGNGPEEDKKKLAKRPDLKAISRMLETRSVLNPKKRVGDIPGIKVGHQFYSRAEMVVVGFHSHWLNGIDYMGMAYKADYKDYQFPLAVAIVLSGMYEDDLDNADEIVYTGQGGHNLTGDKRQIKDQKLERGNLALKHCIDRDVPVRVIRGHECANSYTGKIYTYDGLYKVVKYWADKGISGFTVYKYRLRRVPGQPMLTTNQVQFVYGRVPQSVSELRGMVCEDITGGQENYPIPATNLVDEPPVPPSGYKYINSIQVAKNVKLPKAVAGCNCKGSCIDPRTCACAKLNGSDFPYVERDGGRLIESKDVVYECGPNCGCGPNCINRVSQRGLKYHLEVFRAPRKGWGVRSWDFIPAGAPVCEYIGILKRSEDLESVLQNDYIFDIDCVQTMKGLGGRERRSRDPSSQATDHAEGRDDQRYDAPEFCIDAGPSGNIARFINHSCGPNLYVQCVLSSHHDLKLARVVLFAADNIPPLQELTYDYGYVLDSVFGPDGKVKRVPCYCGAADCRKRLF</sequence>
<keyword evidence="7 9" id="KW-0539">Nucleus</keyword>
<reference evidence="17" key="3">
    <citation type="journal article" date="2020" name="Plant Biotechnol. J.">
        <title>The pomegranate (Punica granatum L.) draft genome dissects genetic divergence between soft- and hard-seeded cultivars.</title>
        <authorList>
            <person name="Luo X."/>
            <person name="Li H."/>
            <person name="Wu Z."/>
            <person name="Yao W."/>
            <person name="Zhao P."/>
            <person name="Cao D."/>
            <person name="Yu H."/>
            <person name="Li K."/>
            <person name="Poudel K."/>
            <person name="Zhao D."/>
            <person name="Zhang F."/>
            <person name="Xia X."/>
            <person name="Chen L."/>
            <person name="Wang Q."/>
            <person name="Jing D."/>
            <person name="Cao S."/>
        </authorList>
    </citation>
    <scope>NUCLEOTIDE SEQUENCE [LARGE SCALE GENOMIC DNA]</scope>
</reference>
<evidence type="ECO:0000259" key="13">
    <source>
        <dbReference type="PROSITE" id="PS50868"/>
    </source>
</evidence>
<evidence type="ECO:0000313" key="15">
    <source>
        <dbReference type="EMBL" id="OWM67551.1"/>
    </source>
</evidence>
<dbReference type="SMART" id="SM00317">
    <property type="entry name" value="SET"/>
    <property type="match status" value="1"/>
</dbReference>
<feature type="domain" description="SET" evidence="11">
    <location>
        <begin position="565"/>
        <end position="714"/>
    </location>
</feature>
<evidence type="ECO:0000259" key="12">
    <source>
        <dbReference type="PROSITE" id="PS50867"/>
    </source>
</evidence>
<evidence type="ECO:0000259" key="11">
    <source>
        <dbReference type="PROSITE" id="PS50280"/>
    </source>
</evidence>
<evidence type="ECO:0000313" key="16">
    <source>
        <dbReference type="Proteomes" id="UP000197138"/>
    </source>
</evidence>
<dbReference type="InterPro" id="IPR025794">
    <property type="entry name" value="H3-K9-MeTrfase_plant"/>
</dbReference>
<dbReference type="GO" id="GO:0005634">
    <property type="term" value="C:nucleus"/>
    <property type="evidence" value="ECO:0007669"/>
    <property type="project" value="UniProtKB-SubCell"/>
</dbReference>
<dbReference type="Proteomes" id="UP000197138">
    <property type="component" value="Unassembled WGS sequence"/>
</dbReference>
<reference evidence="18" key="4">
    <citation type="submission" date="2025-04" db="UniProtKB">
        <authorList>
            <consortium name="RefSeq"/>
        </authorList>
    </citation>
    <scope>IDENTIFICATION</scope>
    <source>
        <tissue evidence="18">Leaf</tissue>
    </source>
</reference>
<feature type="region of interest" description="Disordered" evidence="10">
    <location>
        <begin position="1"/>
        <end position="77"/>
    </location>
</feature>
<evidence type="ECO:0000259" key="14">
    <source>
        <dbReference type="PROSITE" id="PS51015"/>
    </source>
</evidence>
<feature type="domain" description="Post-SET" evidence="13">
    <location>
        <begin position="728"/>
        <end position="744"/>
    </location>
</feature>
<feature type="compositionally biased region" description="Basic and acidic residues" evidence="10">
    <location>
        <begin position="111"/>
        <end position="122"/>
    </location>
</feature>
<feature type="domain" description="Pre-SET" evidence="12">
    <location>
        <begin position="500"/>
        <end position="562"/>
    </location>
</feature>
<dbReference type="PANTHER" id="PTHR45660:SF94">
    <property type="entry name" value="HISTONE-LYSINE N-METHYLTRANSFERASE, H3 LYSINE-9 SPECIFIC SUVH4"/>
    <property type="match status" value="1"/>
</dbReference>
<feature type="region of interest" description="Disordered" evidence="10">
    <location>
        <begin position="156"/>
        <end position="178"/>
    </location>
</feature>
<keyword evidence="8" id="KW-0137">Centromere</keyword>
<dbReference type="PROSITE" id="PS51015">
    <property type="entry name" value="YDG"/>
    <property type="match status" value="1"/>
</dbReference>
<dbReference type="InterPro" id="IPR007728">
    <property type="entry name" value="Pre-SET_dom"/>
</dbReference>
<proteinExistence type="predicted"/>
<evidence type="ECO:0000256" key="6">
    <source>
        <dbReference type="ARBA" id="ARBA00022853"/>
    </source>
</evidence>
<feature type="region of interest" description="Disordered" evidence="10">
    <location>
        <begin position="111"/>
        <end position="139"/>
    </location>
</feature>
<dbReference type="PROSITE" id="PS50280">
    <property type="entry name" value="SET"/>
    <property type="match status" value="1"/>
</dbReference>
<evidence type="ECO:0000256" key="9">
    <source>
        <dbReference type="PROSITE-ProRule" id="PRU00358"/>
    </source>
</evidence>
<keyword evidence="6" id="KW-0156">Chromatin regulator</keyword>
<feature type="compositionally biased region" description="Basic and acidic residues" evidence="10">
    <location>
        <begin position="130"/>
        <end position="139"/>
    </location>
</feature>
<dbReference type="PROSITE" id="PS51575">
    <property type="entry name" value="SAM_MT43_SUVAR39_2"/>
    <property type="match status" value="1"/>
</dbReference>
<reference evidence="15" key="2">
    <citation type="submission" date="2017-06" db="EMBL/GenBank/DDBJ databases">
        <title>The pomegranate genome and the genomics of punicalagin biosynthesis.</title>
        <authorList>
            <person name="Xu C."/>
        </authorList>
    </citation>
    <scope>NUCLEOTIDE SEQUENCE [LARGE SCALE GENOMIC DNA]</scope>
    <source>
        <tissue evidence="15">Fresh leaf</tissue>
    </source>
</reference>
<dbReference type="Gene3D" id="2.30.280.10">
    <property type="entry name" value="SRA-YDG"/>
    <property type="match status" value="1"/>
</dbReference>
<feature type="region of interest" description="Disordered" evidence="10">
    <location>
        <begin position="625"/>
        <end position="647"/>
    </location>
</feature>
<protein>
    <submittedName>
        <fullName evidence="18">Histone-lysine N-methyltransferase, H3 lysine-9 specific SUVH4</fullName>
    </submittedName>
</protein>
<dbReference type="InterPro" id="IPR003105">
    <property type="entry name" value="SRA_YDG"/>
</dbReference>
<dbReference type="SMART" id="SM00508">
    <property type="entry name" value="PostSET"/>
    <property type="match status" value="1"/>
</dbReference>
<dbReference type="InterPro" id="IPR001214">
    <property type="entry name" value="SET_dom"/>
</dbReference>
<dbReference type="InterPro" id="IPR015947">
    <property type="entry name" value="PUA-like_sf"/>
</dbReference>
<dbReference type="SMART" id="SM00466">
    <property type="entry name" value="SRA"/>
    <property type="match status" value="1"/>
</dbReference>
<dbReference type="Pfam" id="PF00856">
    <property type="entry name" value="SET"/>
    <property type="match status" value="1"/>
</dbReference>
<feature type="compositionally biased region" description="Polar residues" evidence="10">
    <location>
        <begin position="64"/>
        <end position="73"/>
    </location>
</feature>